<sequence>MASETFIVKSKVADFIRGKDMMMSSDAYDALNEEVEKVIKRAVERCAQGGRKTVKPFDF</sequence>
<proteinExistence type="predicted"/>
<evidence type="ECO:0000313" key="1">
    <source>
        <dbReference type="EMBL" id="MBM3282071.1"/>
    </source>
</evidence>
<dbReference type="SUPFAM" id="SSF47113">
    <property type="entry name" value="Histone-fold"/>
    <property type="match status" value="1"/>
</dbReference>
<evidence type="ECO:0008006" key="3">
    <source>
        <dbReference type="Google" id="ProtNLM"/>
    </source>
</evidence>
<comment type="caution">
    <text evidence="1">The sequence shown here is derived from an EMBL/GenBank/DDBJ whole genome shotgun (WGS) entry which is preliminary data.</text>
</comment>
<organism evidence="1 2">
    <name type="scientific">Candidatus Iainarchaeum sp</name>
    <dbReference type="NCBI Taxonomy" id="3101447"/>
    <lineage>
        <taxon>Archaea</taxon>
        <taxon>Candidatus Iainarchaeota</taxon>
        <taxon>Candidatus Iainarchaeia</taxon>
        <taxon>Candidatus Iainarchaeales</taxon>
        <taxon>Candidatus Iainarchaeaceae</taxon>
        <taxon>Candidatus Iainarchaeum</taxon>
    </lineage>
</organism>
<protein>
    <recommendedName>
        <fullName evidence="3">DUF1931 domain-containing protein</fullName>
    </recommendedName>
</protein>
<dbReference type="GO" id="GO:0046982">
    <property type="term" value="F:protein heterodimerization activity"/>
    <property type="evidence" value="ECO:0007669"/>
    <property type="project" value="InterPro"/>
</dbReference>
<evidence type="ECO:0000313" key="2">
    <source>
        <dbReference type="Proteomes" id="UP000774699"/>
    </source>
</evidence>
<reference evidence="1" key="1">
    <citation type="submission" date="2019-03" db="EMBL/GenBank/DDBJ databases">
        <title>Lake Tanganyika Metagenome-Assembled Genomes (MAGs).</title>
        <authorList>
            <person name="Tran P."/>
        </authorList>
    </citation>
    <scope>NUCLEOTIDE SEQUENCE</scope>
    <source>
        <strain evidence="1">M_DeepCast_50m_m2_156</strain>
    </source>
</reference>
<name>A0A8T4C6P0_9ARCH</name>
<dbReference type="EMBL" id="VGJJ01000009">
    <property type="protein sequence ID" value="MBM3282071.1"/>
    <property type="molecule type" value="Genomic_DNA"/>
</dbReference>
<dbReference type="Gene3D" id="1.10.20.10">
    <property type="entry name" value="Histone, subunit A"/>
    <property type="match status" value="1"/>
</dbReference>
<dbReference type="InterPro" id="IPR009072">
    <property type="entry name" value="Histone-fold"/>
</dbReference>
<accession>A0A8T4C6P0</accession>
<dbReference type="AlphaFoldDB" id="A0A8T4C6P0"/>
<gene>
    <name evidence="1" type="ORF">FJY86_01875</name>
</gene>
<dbReference type="Proteomes" id="UP000774699">
    <property type="component" value="Unassembled WGS sequence"/>
</dbReference>